<keyword evidence="1" id="KW-0472">Membrane</keyword>
<keyword evidence="1" id="KW-1133">Transmembrane helix</keyword>
<evidence type="ECO:0000256" key="1">
    <source>
        <dbReference type="SAM" id="Phobius"/>
    </source>
</evidence>
<reference evidence="4" key="1">
    <citation type="submission" date="2016-10" db="EMBL/GenBank/DDBJ databases">
        <authorList>
            <person name="Varghese N."/>
            <person name="Submissions S."/>
        </authorList>
    </citation>
    <scope>NUCLEOTIDE SEQUENCE [LARGE SCALE GENOMIC DNA]</scope>
    <source>
        <strain evidence="4">CGMCC 4.3504</strain>
    </source>
</reference>
<dbReference type="STRING" id="67344.SAMN05216505_12414"/>
<protein>
    <recommendedName>
        <fullName evidence="2">DUF1648 domain-containing protein</fullName>
    </recommendedName>
</protein>
<organism evidence="3 4">
    <name type="scientific">Streptomyces prasinopilosus</name>
    <dbReference type="NCBI Taxonomy" id="67344"/>
    <lineage>
        <taxon>Bacteria</taxon>
        <taxon>Bacillati</taxon>
        <taxon>Actinomycetota</taxon>
        <taxon>Actinomycetes</taxon>
        <taxon>Kitasatosporales</taxon>
        <taxon>Streptomycetaceae</taxon>
        <taxon>Streptomyces</taxon>
    </lineage>
</organism>
<feature type="transmembrane region" description="Helical" evidence="1">
    <location>
        <begin position="58"/>
        <end position="79"/>
    </location>
</feature>
<dbReference type="Pfam" id="PF07853">
    <property type="entry name" value="DUF1648"/>
    <property type="match status" value="1"/>
</dbReference>
<dbReference type="Proteomes" id="UP000182100">
    <property type="component" value="Unassembled WGS sequence"/>
</dbReference>
<feature type="transmembrane region" description="Helical" evidence="1">
    <location>
        <begin position="91"/>
        <end position="109"/>
    </location>
</feature>
<feature type="domain" description="DUF1648" evidence="2">
    <location>
        <begin position="22"/>
        <end position="68"/>
    </location>
</feature>
<evidence type="ECO:0000313" key="4">
    <source>
        <dbReference type="Proteomes" id="UP000182100"/>
    </source>
</evidence>
<proteinExistence type="predicted"/>
<feature type="transmembrane region" description="Helical" evidence="1">
    <location>
        <begin position="212"/>
        <end position="232"/>
    </location>
</feature>
<gene>
    <name evidence="3" type="ORF">SAMN05216505_12414</name>
</gene>
<sequence length="328" mass="33343">MTGRAGRRSAAAWGVTGWVLGILALLVALPLVAGGRLPDRLATHWDAGSGKPDSSMPLWAASLFPALIWGVAAALVALVWWRARVTSSGGVGGWVGATLGSGGVMLVGGQASIVRANLDHADWREADSVTVSVVVTLVAAVGVGAAALLASRRTPAAVPTGGGPTMEIPAGERFVWLSRTSNPWLHATAAVTGVVAVAAVVAGLGGLMGAEAALLAGPFALASVLVLGFASVQARVSERGLEVAFGPLGWPARRWAADDIASARVETRTPSQVGGWGYRLSGLGTTVMLRSGECLVTHTHNGKNFAVSVDDAERGAALLNSLNAQRSS</sequence>
<feature type="transmembrane region" description="Helical" evidence="1">
    <location>
        <begin position="184"/>
        <end position="206"/>
    </location>
</feature>
<dbReference type="InterPro" id="IPR012867">
    <property type="entry name" value="DUF1648"/>
</dbReference>
<accession>A0A1G7BJM5</accession>
<evidence type="ECO:0000259" key="2">
    <source>
        <dbReference type="Pfam" id="PF07853"/>
    </source>
</evidence>
<name>A0A1G7BJM5_9ACTN</name>
<keyword evidence="4" id="KW-1185">Reference proteome</keyword>
<keyword evidence="1" id="KW-0812">Transmembrane</keyword>
<dbReference type="AlphaFoldDB" id="A0A1G7BJM5"/>
<evidence type="ECO:0000313" key="3">
    <source>
        <dbReference type="EMBL" id="SDE27127.1"/>
    </source>
</evidence>
<feature type="transmembrane region" description="Helical" evidence="1">
    <location>
        <begin position="129"/>
        <end position="150"/>
    </location>
</feature>
<dbReference type="EMBL" id="FMZK01000024">
    <property type="protein sequence ID" value="SDE27127.1"/>
    <property type="molecule type" value="Genomic_DNA"/>
</dbReference>